<proteinExistence type="predicted"/>
<reference evidence="2 3" key="1">
    <citation type="journal article" date="2014" name="Genome Biol.">
        <title>Transcriptome and methylome profiling reveals relics of genome dominance in the mesopolyploid Brassica oleracea.</title>
        <authorList>
            <person name="Parkin I.A."/>
            <person name="Koh C."/>
            <person name="Tang H."/>
            <person name="Robinson S.J."/>
            <person name="Kagale S."/>
            <person name="Clarke W.E."/>
            <person name="Town C.D."/>
            <person name="Nixon J."/>
            <person name="Krishnakumar V."/>
            <person name="Bidwell S.L."/>
            <person name="Denoeud F."/>
            <person name="Belcram H."/>
            <person name="Links M.G."/>
            <person name="Just J."/>
            <person name="Clarke C."/>
            <person name="Bender T."/>
            <person name="Huebert T."/>
            <person name="Mason A.S."/>
            <person name="Pires J.C."/>
            <person name="Barker G."/>
            <person name="Moore J."/>
            <person name="Walley P.G."/>
            <person name="Manoli S."/>
            <person name="Batley J."/>
            <person name="Edwards D."/>
            <person name="Nelson M.N."/>
            <person name="Wang X."/>
            <person name="Paterson A.H."/>
            <person name="King G."/>
            <person name="Bancroft I."/>
            <person name="Chalhoub B."/>
            <person name="Sharpe A.G."/>
        </authorList>
    </citation>
    <scope>NUCLEOTIDE SEQUENCE</scope>
    <source>
        <strain evidence="2 3">cv. TO1000</strain>
    </source>
</reference>
<evidence type="ECO:0000313" key="2">
    <source>
        <dbReference type="EnsemblPlants" id="Bo3g115040.1"/>
    </source>
</evidence>
<protein>
    <submittedName>
        <fullName evidence="2">Uncharacterized protein</fullName>
    </submittedName>
</protein>
<dbReference type="Gramene" id="Bo3g115040.1">
    <property type="protein sequence ID" value="Bo3g115040.1"/>
    <property type="gene ID" value="Bo3g115040"/>
</dbReference>
<evidence type="ECO:0000256" key="1">
    <source>
        <dbReference type="SAM" id="MobiDB-lite"/>
    </source>
</evidence>
<evidence type="ECO:0000313" key="3">
    <source>
        <dbReference type="Proteomes" id="UP000032141"/>
    </source>
</evidence>
<sequence>MQTNTRAATNLKPIGSSREGSVQLKVNKVKISSDGKQVNVGRERERERERNKVVDSEDRYSTEKPSYVESTILYDCDVEALSISIHTSQSYSSMMKCRCCPELVQFYGVRSVEVLKFDTPPESPKICPESREGSTRVDFSPYQYQGRLCPIQDQSSPFQSSRPLGFGQVLSDQASAFCLEQCELACLNSTWNLGEPKDCELSRGDPMDCGPRLVETSFFWPLCVVEGYGILEYRIRLGVYLVSVGLTLACLCLKDCLSRVVDFESHAVALGKDYRIA</sequence>
<keyword evidence="3" id="KW-1185">Reference proteome</keyword>
<feature type="region of interest" description="Disordered" evidence="1">
    <location>
        <begin position="34"/>
        <end position="62"/>
    </location>
</feature>
<dbReference type="EnsemblPlants" id="Bo3g115040.1">
    <property type="protein sequence ID" value="Bo3g115040.1"/>
    <property type="gene ID" value="Bo3g115040"/>
</dbReference>
<dbReference type="AlphaFoldDB" id="A0A0D3BGH3"/>
<dbReference type="Proteomes" id="UP000032141">
    <property type="component" value="Chromosome C3"/>
</dbReference>
<dbReference type="HOGENOM" id="CLU_1005927_0_0_1"/>
<name>A0A0D3BGH3_BRAOL</name>
<organism evidence="2 3">
    <name type="scientific">Brassica oleracea var. oleracea</name>
    <dbReference type="NCBI Taxonomy" id="109376"/>
    <lineage>
        <taxon>Eukaryota</taxon>
        <taxon>Viridiplantae</taxon>
        <taxon>Streptophyta</taxon>
        <taxon>Embryophyta</taxon>
        <taxon>Tracheophyta</taxon>
        <taxon>Spermatophyta</taxon>
        <taxon>Magnoliopsida</taxon>
        <taxon>eudicotyledons</taxon>
        <taxon>Gunneridae</taxon>
        <taxon>Pentapetalae</taxon>
        <taxon>rosids</taxon>
        <taxon>malvids</taxon>
        <taxon>Brassicales</taxon>
        <taxon>Brassicaceae</taxon>
        <taxon>Brassiceae</taxon>
        <taxon>Brassica</taxon>
    </lineage>
</organism>
<feature type="compositionally biased region" description="Basic and acidic residues" evidence="1">
    <location>
        <begin position="41"/>
        <end position="62"/>
    </location>
</feature>
<reference evidence="2" key="2">
    <citation type="submission" date="2015-03" db="UniProtKB">
        <authorList>
            <consortium name="EnsemblPlants"/>
        </authorList>
    </citation>
    <scope>IDENTIFICATION</scope>
</reference>
<accession>A0A0D3BGH3</accession>